<dbReference type="EMBL" id="ML143423">
    <property type="protein sequence ID" value="TBU28287.1"/>
    <property type="molecule type" value="Genomic_DNA"/>
</dbReference>
<proteinExistence type="predicted"/>
<keyword evidence="2" id="KW-0472">Membrane</keyword>
<sequence>MADLKPDPSGYNPIFVGELPGNKNKKPIPKWVPVALLAFSSAALIVPIVMLRRHRAATLGKALADAPPPPRRTVSKGIPMANPTTKPPVFSIRDPVPSISTSASSSMAAKAEDNFNGALHSAKAFGIATLMVGAGAAATVYGVRQYMGVQTTHEFANRMRDAILTRMPSLSARIYRPPKAEDGDPLLLPDPPEESSSTLDAAEEWSWPEAERRLREAFDKHGFYGWAAAAMHELEAEGRIERAKRGHV</sequence>
<gene>
    <name evidence="3" type="ORF">BD311DRAFT_663711</name>
</gene>
<keyword evidence="2" id="KW-1133">Transmembrane helix</keyword>
<evidence type="ECO:0000256" key="1">
    <source>
        <dbReference type="SAM" id="MobiDB-lite"/>
    </source>
</evidence>
<feature type="region of interest" description="Disordered" evidence="1">
    <location>
        <begin position="180"/>
        <end position="205"/>
    </location>
</feature>
<organism evidence="3">
    <name type="scientific">Dichomitus squalens</name>
    <dbReference type="NCBI Taxonomy" id="114155"/>
    <lineage>
        <taxon>Eukaryota</taxon>
        <taxon>Fungi</taxon>
        <taxon>Dikarya</taxon>
        <taxon>Basidiomycota</taxon>
        <taxon>Agaricomycotina</taxon>
        <taxon>Agaricomycetes</taxon>
        <taxon>Polyporales</taxon>
        <taxon>Polyporaceae</taxon>
        <taxon>Dichomitus</taxon>
    </lineage>
</organism>
<evidence type="ECO:0008006" key="4">
    <source>
        <dbReference type="Google" id="ProtNLM"/>
    </source>
</evidence>
<accession>A0A4Q9MMG8</accession>
<dbReference type="AlphaFoldDB" id="A0A4Q9MMG8"/>
<protein>
    <recommendedName>
        <fullName evidence="4">Transmembrane protein 242</fullName>
    </recommendedName>
</protein>
<feature type="transmembrane region" description="Helical" evidence="2">
    <location>
        <begin position="31"/>
        <end position="51"/>
    </location>
</feature>
<evidence type="ECO:0000313" key="3">
    <source>
        <dbReference type="EMBL" id="TBU28287.1"/>
    </source>
</evidence>
<evidence type="ECO:0000256" key="2">
    <source>
        <dbReference type="SAM" id="Phobius"/>
    </source>
</evidence>
<dbReference type="Proteomes" id="UP000292957">
    <property type="component" value="Unassembled WGS sequence"/>
</dbReference>
<reference evidence="3" key="1">
    <citation type="submission" date="2019-01" db="EMBL/GenBank/DDBJ databases">
        <title>Draft genome sequences of three monokaryotic isolates of the white-rot basidiomycete fungus Dichomitus squalens.</title>
        <authorList>
            <consortium name="DOE Joint Genome Institute"/>
            <person name="Lopez S.C."/>
            <person name="Andreopoulos B."/>
            <person name="Pangilinan J."/>
            <person name="Lipzen A."/>
            <person name="Riley R."/>
            <person name="Ahrendt S."/>
            <person name="Ng V."/>
            <person name="Barry K."/>
            <person name="Daum C."/>
            <person name="Grigoriev I.V."/>
            <person name="Hilden K.S."/>
            <person name="Makela M.R."/>
            <person name="de Vries R.P."/>
        </authorList>
    </citation>
    <scope>NUCLEOTIDE SEQUENCE [LARGE SCALE GENOMIC DNA]</scope>
    <source>
        <strain evidence="3">OM18370.1</strain>
    </source>
</reference>
<keyword evidence="2" id="KW-0812">Transmembrane</keyword>
<dbReference type="OrthoDB" id="5346979at2759"/>
<name>A0A4Q9MMG8_9APHY</name>
<feature type="region of interest" description="Disordered" evidence="1">
    <location>
        <begin position="62"/>
        <end position="86"/>
    </location>
</feature>